<keyword evidence="3" id="KW-0804">Transcription</keyword>
<dbReference type="KEGG" id="cmax:111499621"/>
<evidence type="ECO:0000256" key="5">
    <source>
        <dbReference type="PROSITE-ProRule" id="PRU01191"/>
    </source>
</evidence>
<dbReference type="GeneID" id="111499621"/>
<evidence type="ECO:0000256" key="4">
    <source>
        <dbReference type="ARBA" id="ARBA00023242"/>
    </source>
</evidence>
<dbReference type="PROSITE" id="PS50985">
    <property type="entry name" value="GRAS"/>
    <property type="match status" value="1"/>
</dbReference>
<sequence length="513" mass="58165">MPFQIKPTKFPLFSPVLQVFLLMDTLFRLVSNLQPSDQSYNSSTSSKNSVDLQNHCFLNPPPPEQCFTSSFMVDQPHFSASSSSNHRPDKDHVHQDHEYISTINSTDRWFAPLDVNLEFSNGWASTLIVQTAIAIVDNNASQIQQLMWMLNELGSPYGDIDQKLAFYFLRAMFSHVTNSGERCYQTLAMVSEKRSCFASMRRMVLKFQEVSPWMTFGHVASNGVIMEAFEGEKKLHIIDISNSFCTQWPTFLEALASRSDETPHLRLTTLVVARSDKKMMREISRRMEKFARLMGVPFKFKAIYYSGDISQLNFTELGVNDDEALAINCVGAFRSVTPVDNRRDFLISLFGALRPRIITVVEEQADLDSDGVDFVKDVQECLRWFRVYFDSLDGSFPSTSDEKLMLERAAGRAIVDLLARAPAECVERRETAARWARRLHEGGFKPVSFSEDVNDDVRALLRKYKDGWTVLDDGEGADAGIFLAWKGQAVVWAAAWTPEPLDGEKSRQSSCSH</sequence>
<feature type="region of interest" description="PFYRE" evidence="5">
    <location>
        <begin position="325"/>
        <end position="416"/>
    </location>
</feature>
<reference evidence="8" key="1">
    <citation type="submission" date="2025-08" db="UniProtKB">
        <authorList>
            <consortium name="RefSeq"/>
        </authorList>
    </citation>
    <scope>IDENTIFICATION</scope>
    <source>
        <tissue evidence="8">Young leaves</tissue>
    </source>
</reference>
<keyword evidence="7" id="KW-1185">Reference proteome</keyword>
<dbReference type="Proteomes" id="UP000504608">
    <property type="component" value="Unplaced"/>
</dbReference>
<keyword evidence="2" id="KW-0805">Transcription regulation</keyword>
<feature type="region of interest" description="SAW" evidence="5">
    <location>
        <begin position="419"/>
        <end position="497"/>
    </location>
</feature>
<organism evidence="7 8">
    <name type="scientific">Cucurbita maxima</name>
    <name type="common">Pumpkin</name>
    <name type="synonym">Winter squash</name>
    <dbReference type="NCBI Taxonomy" id="3661"/>
    <lineage>
        <taxon>Eukaryota</taxon>
        <taxon>Viridiplantae</taxon>
        <taxon>Streptophyta</taxon>
        <taxon>Embryophyta</taxon>
        <taxon>Tracheophyta</taxon>
        <taxon>Spermatophyta</taxon>
        <taxon>Magnoliopsida</taxon>
        <taxon>eudicotyledons</taxon>
        <taxon>Gunneridae</taxon>
        <taxon>Pentapetalae</taxon>
        <taxon>rosids</taxon>
        <taxon>fabids</taxon>
        <taxon>Cucurbitales</taxon>
        <taxon>Cucurbitaceae</taxon>
        <taxon>Cucurbiteae</taxon>
        <taxon>Cucurbita</taxon>
    </lineage>
</organism>
<dbReference type="OrthoDB" id="1620085at2759"/>
<dbReference type="PANTHER" id="PTHR31636">
    <property type="entry name" value="OSJNBA0084A10.13 PROTEIN-RELATED"/>
    <property type="match status" value="1"/>
</dbReference>
<comment type="similarity">
    <text evidence="5">Belongs to the GRAS family.</text>
</comment>
<feature type="short sequence motif" description="VHIID" evidence="5">
    <location>
        <begin position="235"/>
        <end position="239"/>
    </location>
</feature>
<dbReference type="Pfam" id="PF03514">
    <property type="entry name" value="GRAS"/>
    <property type="match status" value="1"/>
</dbReference>
<feature type="chain" id="PRO_5027065061" evidence="6">
    <location>
        <begin position="33"/>
        <end position="513"/>
    </location>
</feature>
<feature type="region of interest" description="VHIID" evidence="5">
    <location>
        <begin position="204"/>
        <end position="269"/>
    </location>
</feature>
<evidence type="ECO:0000256" key="6">
    <source>
        <dbReference type="SAM" id="SignalP"/>
    </source>
</evidence>
<evidence type="ECO:0000256" key="3">
    <source>
        <dbReference type="ARBA" id="ARBA00023163"/>
    </source>
</evidence>
<gene>
    <name evidence="8" type="primary">LOC111499621</name>
</gene>
<keyword evidence="6" id="KW-0732">Signal</keyword>
<accession>A0A6J1L1R5</accession>
<dbReference type="InterPro" id="IPR005202">
    <property type="entry name" value="TF_GRAS"/>
</dbReference>
<evidence type="ECO:0000313" key="7">
    <source>
        <dbReference type="Proteomes" id="UP000504608"/>
    </source>
</evidence>
<feature type="signal peptide" evidence="6">
    <location>
        <begin position="1"/>
        <end position="32"/>
    </location>
</feature>
<name>A0A6J1L1R5_CUCMA</name>
<dbReference type="AlphaFoldDB" id="A0A6J1L1R5"/>
<evidence type="ECO:0000313" key="8">
    <source>
        <dbReference type="RefSeq" id="XP_023006995.1"/>
    </source>
</evidence>
<comment type="subcellular location">
    <subcellularLocation>
        <location evidence="1">Nucleus</location>
    </subcellularLocation>
</comment>
<evidence type="ECO:0000256" key="2">
    <source>
        <dbReference type="ARBA" id="ARBA00023015"/>
    </source>
</evidence>
<comment type="caution">
    <text evidence="5">Lacks conserved residue(s) required for the propagation of feature annotation.</text>
</comment>
<evidence type="ECO:0000256" key="1">
    <source>
        <dbReference type="ARBA" id="ARBA00004123"/>
    </source>
</evidence>
<protein>
    <submittedName>
        <fullName evidence="8">Protein SHORT-ROOT-like isoform X1</fullName>
    </submittedName>
</protein>
<proteinExistence type="inferred from homology"/>
<dbReference type="RefSeq" id="XP_023006995.1">
    <property type="nucleotide sequence ID" value="XM_023151227.1"/>
</dbReference>
<keyword evidence="4" id="KW-0539">Nucleus</keyword>
<dbReference type="GO" id="GO:0005634">
    <property type="term" value="C:nucleus"/>
    <property type="evidence" value="ECO:0007669"/>
    <property type="project" value="UniProtKB-SubCell"/>
</dbReference>